<gene>
    <name evidence="2" type="ORF">ES288_A07G266900v1</name>
</gene>
<feature type="transmembrane region" description="Helical" evidence="1">
    <location>
        <begin position="12"/>
        <end position="37"/>
    </location>
</feature>
<dbReference type="EMBL" id="CM017694">
    <property type="protein sequence ID" value="TYH11552.1"/>
    <property type="molecule type" value="Genomic_DNA"/>
</dbReference>
<dbReference type="Proteomes" id="UP000323506">
    <property type="component" value="Chromosome A07"/>
</dbReference>
<protein>
    <submittedName>
        <fullName evidence="2">Uncharacterized protein</fullName>
    </submittedName>
</protein>
<keyword evidence="3" id="KW-1185">Reference proteome</keyword>
<proteinExistence type="predicted"/>
<keyword evidence="1" id="KW-1133">Transmembrane helix</keyword>
<accession>A0A5D2G144</accession>
<name>A0A5D2G144_GOSDA</name>
<organism evidence="2 3">
    <name type="scientific">Gossypium darwinii</name>
    <name type="common">Darwin's cotton</name>
    <name type="synonym">Gossypium barbadense var. darwinii</name>
    <dbReference type="NCBI Taxonomy" id="34276"/>
    <lineage>
        <taxon>Eukaryota</taxon>
        <taxon>Viridiplantae</taxon>
        <taxon>Streptophyta</taxon>
        <taxon>Embryophyta</taxon>
        <taxon>Tracheophyta</taxon>
        <taxon>Spermatophyta</taxon>
        <taxon>Magnoliopsida</taxon>
        <taxon>eudicotyledons</taxon>
        <taxon>Gunneridae</taxon>
        <taxon>Pentapetalae</taxon>
        <taxon>rosids</taxon>
        <taxon>malvids</taxon>
        <taxon>Malvales</taxon>
        <taxon>Malvaceae</taxon>
        <taxon>Malvoideae</taxon>
        <taxon>Gossypium</taxon>
    </lineage>
</organism>
<keyword evidence="1" id="KW-0812">Transmembrane</keyword>
<reference evidence="2 3" key="1">
    <citation type="submission" date="2019-06" db="EMBL/GenBank/DDBJ databases">
        <title>WGS assembly of Gossypium darwinii.</title>
        <authorList>
            <person name="Chen Z.J."/>
            <person name="Sreedasyam A."/>
            <person name="Ando A."/>
            <person name="Song Q."/>
            <person name="De L."/>
            <person name="Hulse-Kemp A."/>
            <person name="Ding M."/>
            <person name="Ye W."/>
            <person name="Kirkbride R."/>
            <person name="Jenkins J."/>
            <person name="Plott C."/>
            <person name="Lovell J."/>
            <person name="Lin Y.-M."/>
            <person name="Vaughn R."/>
            <person name="Liu B."/>
            <person name="Li W."/>
            <person name="Simpson S."/>
            <person name="Scheffler B."/>
            <person name="Saski C."/>
            <person name="Grover C."/>
            <person name="Hu G."/>
            <person name="Conover J."/>
            <person name="Carlson J."/>
            <person name="Shu S."/>
            <person name="Boston L."/>
            <person name="Williams M."/>
            <person name="Peterson D."/>
            <person name="Mcgee K."/>
            <person name="Jones D."/>
            <person name="Wendel J."/>
            <person name="Stelly D."/>
            <person name="Grimwood J."/>
            <person name="Schmutz J."/>
        </authorList>
    </citation>
    <scope>NUCLEOTIDE SEQUENCE [LARGE SCALE GENOMIC DNA]</scope>
    <source>
        <strain evidence="2">1808015.09</strain>
    </source>
</reference>
<sequence length="100" mass="11364">MVRILNPLFFKHNLISTIFLEVVAAINPQMIGFHLASRRRANIGLMADDVRSTTQPLPVKIAIMEIWVWPCWWWGVRRMEEKGMRGACDGGSAQGGQWLA</sequence>
<keyword evidence="1" id="KW-0472">Membrane</keyword>
<dbReference type="AlphaFoldDB" id="A0A5D2G144"/>
<evidence type="ECO:0000256" key="1">
    <source>
        <dbReference type="SAM" id="Phobius"/>
    </source>
</evidence>
<evidence type="ECO:0000313" key="2">
    <source>
        <dbReference type="EMBL" id="TYH11552.1"/>
    </source>
</evidence>
<evidence type="ECO:0000313" key="3">
    <source>
        <dbReference type="Proteomes" id="UP000323506"/>
    </source>
</evidence>